<dbReference type="PROSITE" id="PS51192">
    <property type="entry name" value="HELICASE_ATP_BIND_1"/>
    <property type="match status" value="1"/>
</dbReference>
<dbReference type="InterPro" id="IPR006935">
    <property type="entry name" value="Helicase/UvrB_N"/>
</dbReference>
<dbReference type="InterPro" id="IPR013670">
    <property type="entry name" value="EcoEI_R_C_dom"/>
</dbReference>
<dbReference type="Pfam" id="PF00271">
    <property type="entry name" value="Helicase_C"/>
    <property type="match status" value="1"/>
</dbReference>
<dbReference type="InterPro" id="IPR001650">
    <property type="entry name" value="Helicase_C-like"/>
</dbReference>
<dbReference type="CDD" id="cd18799">
    <property type="entry name" value="SF2_C_EcoAI-like"/>
    <property type="match status" value="1"/>
</dbReference>
<dbReference type="InterPro" id="IPR014001">
    <property type="entry name" value="Helicase_ATP-bd"/>
</dbReference>
<keyword evidence="4" id="KW-0255">Endonuclease</keyword>
<reference evidence="4 5" key="1">
    <citation type="submission" date="2016-11" db="EMBL/GenBank/DDBJ databases">
        <title>Actinomyces gypaetusis sp. nov. isolated from the vulture Gypaetus barbatus in Qinghai Tibet Plateau China.</title>
        <authorList>
            <person name="Meng X."/>
        </authorList>
    </citation>
    <scope>NUCLEOTIDE SEQUENCE [LARGE SCALE GENOMIC DNA]</scope>
    <source>
        <strain evidence="4 5">VUL4_2</strain>
    </source>
</reference>
<dbReference type="CDD" id="cd18032">
    <property type="entry name" value="DEXHc_RE_I_III_res"/>
    <property type="match status" value="1"/>
</dbReference>
<dbReference type="InterPro" id="IPR050742">
    <property type="entry name" value="Helicase_Restrict-Modif_Enz"/>
</dbReference>
<feature type="compositionally biased region" description="Low complexity" evidence="1">
    <location>
        <begin position="206"/>
        <end position="218"/>
    </location>
</feature>
<dbReference type="GO" id="GO:0004519">
    <property type="term" value="F:endonuclease activity"/>
    <property type="evidence" value="ECO:0007669"/>
    <property type="project" value="UniProtKB-KW"/>
</dbReference>
<dbReference type="SMART" id="SM00490">
    <property type="entry name" value="HELICc"/>
    <property type="match status" value="1"/>
</dbReference>
<dbReference type="InterPro" id="IPR027417">
    <property type="entry name" value="P-loop_NTPase"/>
</dbReference>
<sequence>MSSNFDLLEDEFPNLARLGAQAESYALSDSHASLFKQGLLGETIVSALLERQNIPIPSSANAVERINLLKRNGLASDDVITFLHILRKVRNVAVHSLEEPKQDAFGLLPMTYNLCVWFYSVMTSRDFVYRPFDETAIAPAATVPLTSPSDDEAAGQAEIAKAAQEEPVSKTDFDQRSSSYYSQQSLTEAETRVLIDEQLRRVGWEVPSDSDPSVPSNPTAGRNLAIPEWRTGSSTNTSGRADYALFVGQTLIGFIEAKAARHNISSVVDTQASEYARNVLPADQNKYCAGRWGDFFVPFVFSSNGRPYFEQLATHSGVWFKDLRNPLSPPHAMRGWPSPMGLMEKLEHDLDAARERLVSMDNQILKSPSGLNLRDYQLKAIQAAEDAITAGQQRILLAMATGTGKTRTILGLIYRLLKSERFHRILFLVDRSTLGNQAIDTFKDVKLEQLLTLDQLYDIKGLDERSIASETKVHVATVQSMVRALEGTDEIIPAVTDYDLVIVDEAHRGYLLDKEMSEDELLYRDQRDYQSAYRSVLEYFEGTKIALTATPALHTTEIFGEPVFSYSYREAVLDGWLVDHDAPHRLSTKLSVEGIKFEHGSVAPIYDPVTGELKNSEKLADDVVFEVDDFNKDVITESFNRTVLEEIADDLQPNMPDLFGKTLIFAVNDVHADLIVKILHEIYAEKGIPTDAILKITGSIAGGNKKKIEAVIKQFKNEQFPSIAVTVDLLSTGVDVPEITNLVFMRRVKSRILFEQMLGRATRLCPAIRKEKFVIYDPVGVYESLAPVSTMKPLSVRPNASFADLLRGFDTVENSEGKQRILTEIISKLQRKQKVLSKEQAENFKNLNHGVSIDSLIDKLKSTSIDEAPEFFSEIVSPFDFLDGLPSGPGKRIYVSNAPDELLSHTVDYGIAQEPQDYLDEFANFIRNNQDQVAALKILATRPGDLTRAELKNLRALLGMHHFTEAQLSQAYSQVTNQEIMVDIITMIRRFSLGSAIMTHAERVDRAFKRLEANHSFDRIQRAWLKRIRQILDNELVITSADFEHDPRLKESGGFSVANKVFTGNLIEIISEFNDYMYDDGQAMSA</sequence>
<dbReference type="GO" id="GO:0003677">
    <property type="term" value="F:DNA binding"/>
    <property type="evidence" value="ECO:0007669"/>
    <property type="project" value="InterPro"/>
</dbReference>
<dbReference type="SUPFAM" id="SSF52540">
    <property type="entry name" value="P-loop containing nucleoside triphosphate hydrolases"/>
    <property type="match status" value="1"/>
</dbReference>
<dbReference type="GO" id="GO:0016787">
    <property type="term" value="F:hydrolase activity"/>
    <property type="evidence" value="ECO:0007669"/>
    <property type="project" value="InterPro"/>
</dbReference>
<dbReference type="GO" id="GO:0006304">
    <property type="term" value="P:DNA modification"/>
    <property type="evidence" value="ECO:0007669"/>
    <property type="project" value="InterPro"/>
</dbReference>
<feature type="domain" description="Helicase ATP-binding" evidence="2">
    <location>
        <begin position="386"/>
        <end position="569"/>
    </location>
</feature>
<evidence type="ECO:0000313" key="4">
    <source>
        <dbReference type="EMBL" id="OKL46127.1"/>
    </source>
</evidence>
<dbReference type="PROSITE" id="PS51194">
    <property type="entry name" value="HELICASE_CTER"/>
    <property type="match status" value="1"/>
</dbReference>
<dbReference type="Pfam" id="PF04851">
    <property type="entry name" value="ResIII"/>
    <property type="match status" value="1"/>
</dbReference>
<dbReference type="OrthoDB" id="9776021at2"/>
<evidence type="ECO:0000256" key="1">
    <source>
        <dbReference type="SAM" id="MobiDB-lite"/>
    </source>
</evidence>
<keyword evidence="5" id="KW-1185">Reference proteome</keyword>
<evidence type="ECO:0000259" key="2">
    <source>
        <dbReference type="PROSITE" id="PS51192"/>
    </source>
</evidence>
<feature type="domain" description="Helicase C-terminal" evidence="3">
    <location>
        <begin position="650"/>
        <end position="848"/>
    </location>
</feature>
<evidence type="ECO:0000259" key="3">
    <source>
        <dbReference type="PROSITE" id="PS51194"/>
    </source>
</evidence>
<feature type="compositionally biased region" description="Basic and acidic residues" evidence="1">
    <location>
        <begin position="163"/>
        <end position="175"/>
    </location>
</feature>
<dbReference type="NCBIfam" id="NF008521">
    <property type="entry name" value="PRK11448.1"/>
    <property type="match status" value="1"/>
</dbReference>
<feature type="region of interest" description="Disordered" evidence="1">
    <location>
        <begin position="205"/>
        <end position="233"/>
    </location>
</feature>
<dbReference type="PANTHER" id="PTHR47396">
    <property type="entry name" value="TYPE I RESTRICTION ENZYME ECOKI R PROTEIN"/>
    <property type="match status" value="1"/>
</dbReference>
<evidence type="ECO:0000313" key="5">
    <source>
        <dbReference type="Proteomes" id="UP000186785"/>
    </source>
</evidence>
<dbReference type="Proteomes" id="UP000186785">
    <property type="component" value="Unassembled WGS sequence"/>
</dbReference>
<feature type="region of interest" description="Disordered" evidence="1">
    <location>
        <begin position="143"/>
        <end position="184"/>
    </location>
</feature>
<dbReference type="AlphaFoldDB" id="A0A1Q5PJL1"/>
<dbReference type="EMBL" id="MQSV01000006">
    <property type="protein sequence ID" value="OKL46127.1"/>
    <property type="molecule type" value="Genomic_DNA"/>
</dbReference>
<comment type="caution">
    <text evidence="4">The sequence shown here is derived from an EMBL/GenBank/DDBJ whole genome shotgun (WGS) entry which is preliminary data.</text>
</comment>
<dbReference type="SMART" id="SM00487">
    <property type="entry name" value="DEXDc"/>
    <property type="match status" value="1"/>
</dbReference>
<gene>
    <name evidence="4" type="primary">hsdR</name>
    <name evidence="4" type="ORF">BSR29_07680</name>
</gene>
<proteinExistence type="predicted"/>
<dbReference type="GO" id="GO:0005524">
    <property type="term" value="F:ATP binding"/>
    <property type="evidence" value="ECO:0007669"/>
    <property type="project" value="InterPro"/>
</dbReference>
<organism evidence="4 5">
    <name type="scientific">Boudabousia liubingyangii</name>
    <dbReference type="NCBI Taxonomy" id="1921764"/>
    <lineage>
        <taxon>Bacteria</taxon>
        <taxon>Bacillati</taxon>
        <taxon>Actinomycetota</taxon>
        <taxon>Actinomycetes</taxon>
        <taxon>Actinomycetales</taxon>
        <taxon>Actinomycetaceae</taxon>
        <taxon>Boudabousia</taxon>
    </lineage>
</organism>
<dbReference type="RefSeq" id="WP_073709723.1">
    <property type="nucleotide sequence ID" value="NZ_MQSV01000006.1"/>
</dbReference>
<dbReference type="Gene3D" id="3.40.50.300">
    <property type="entry name" value="P-loop containing nucleotide triphosphate hydrolases"/>
    <property type="match status" value="2"/>
</dbReference>
<dbReference type="Gene3D" id="3.90.1570.30">
    <property type="match status" value="1"/>
</dbReference>
<dbReference type="GO" id="GO:0005829">
    <property type="term" value="C:cytosol"/>
    <property type="evidence" value="ECO:0007669"/>
    <property type="project" value="TreeGrafter"/>
</dbReference>
<accession>A0A1Q5PJL1</accession>
<name>A0A1Q5PJL1_9ACTO</name>
<keyword evidence="4" id="KW-0540">Nuclease</keyword>
<protein>
    <submittedName>
        <fullName evidence="4">Type I restriction-modification system endonuclease</fullName>
    </submittedName>
</protein>
<keyword evidence="4" id="KW-0378">Hydrolase</keyword>
<dbReference type="PANTHER" id="PTHR47396:SF1">
    <property type="entry name" value="ATP-DEPENDENT HELICASE IRC3-RELATED"/>
    <property type="match status" value="1"/>
</dbReference>
<dbReference type="Pfam" id="PF08463">
    <property type="entry name" value="EcoEI_R_C"/>
    <property type="match status" value="1"/>
</dbReference>